<evidence type="ECO:0000259" key="2">
    <source>
        <dbReference type="Pfam" id="PF24476"/>
    </source>
</evidence>
<gene>
    <name evidence="3" type="ORF">Aud_001922</name>
</gene>
<dbReference type="Proteomes" id="UP000036893">
    <property type="component" value="Unassembled WGS sequence"/>
</dbReference>
<dbReference type="Pfam" id="PF24476">
    <property type="entry name" value="DUF7580"/>
    <property type="match status" value="1"/>
</dbReference>
<comment type="caution">
    <text evidence="3">The sequence shown here is derived from an EMBL/GenBank/DDBJ whole genome shotgun (WGS) entry which is preliminary data.</text>
</comment>
<dbReference type="InterPro" id="IPR056002">
    <property type="entry name" value="DUF7580"/>
</dbReference>
<reference evidence="3" key="1">
    <citation type="journal article" date="2015" name="Genome Announc.">
        <title>Draft Genome Sequence of the Pathogenic Filamentous Fungus Aspergillus udagawae Strain IFM 46973T.</title>
        <authorList>
            <person name="Kusuya Y."/>
            <person name="Takahashi-Nakaguchi A."/>
            <person name="Takahashi H."/>
            <person name="Yaguchi T."/>
        </authorList>
    </citation>
    <scope>NUCLEOTIDE SEQUENCE</scope>
    <source>
        <strain evidence="3">IFM 46973</strain>
    </source>
</reference>
<evidence type="ECO:0000259" key="1">
    <source>
        <dbReference type="Pfam" id="PF01048"/>
    </source>
</evidence>
<reference evidence="3" key="2">
    <citation type="submission" date="2021-01" db="EMBL/GenBank/DDBJ databases">
        <title>Pan-genome distribution and transcriptional activeness of fungal secondary metabolism genes in Aspergillus section Fumigati.</title>
        <authorList>
            <person name="Takahashi H."/>
            <person name="Umemura M."/>
            <person name="Ninomiya A."/>
            <person name="Kusuya Y."/>
            <person name="Urayama S."/>
            <person name="Shimizu M."/>
            <person name="Watanabe A."/>
            <person name="Kamei K."/>
            <person name="Yaguchi T."/>
            <person name="Hagiwara D."/>
        </authorList>
    </citation>
    <scope>NUCLEOTIDE SEQUENCE</scope>
    <source>
        <strain evidence="3">IFM 46973</strain>
    </source>
</reference>
<dbReference type="InterPro" id="IPR053137">
    <property type="entry name" value="NLR-like"/>
</dbReference>
<proteinExistence type="predicted"/>
<dbReference type="SUPFAM" id="SSF53167">
    <property type="entry name" value="Purine and uridine phosphorylases"/>
    <property type="match status" value="1"/>
</dbReference>
<feature type="domain" description="DUF7580" evidence="2">
    <location>
        <begin position="221"/>
        <end position="472"/>
    </location>
</feature>
<dbReference type="GeneID" id="66989398"/>
<dbReference type="PANTHER" id="PTHR46082:SF11">
    <property type="entry name" value="AAA+ ATPASE DOMAIN-CONTAINING PROTEIN-RELATED"/>
    <property type="match status" value="1"/>
</dbReference>
<dbReference type="Gene3D" id="3.40.50.1580">
    <property type="entry name" value="Nucleoside phosphorylase domain"/>
    <property type="match status" value="1"/>
</dbReference>
<dbReference type="GO" id="GO:0003824">
    <property type="term" value="F:catalytic activity"/>
    <property type="evidence" value="ECO:0007669"/>
    <property type="project" value="InterPro"/>
</dbReference>
<dbReference type="InterPro" id="IPR000845">
    <property type="entry name" value="Nucleoside_phosphorylase_d"/>
</dbReference>
<organism evidence="3 4">
    <name type="scientific">Aspergillus udagawae</name>
    <dbReference type="NCBI Taxonomy" id="91492"/>
    <lineage>
        <taxon>Eukaryota</taxon>
        <taxon>Fungi</taxon>
        <taxon>Dikarya</taxon>
        <taxon>Ascomycota</taxon>
        <taxon>Pezizomycotina</taxon>
        <taxon>Eurotiomycetes</taxon>
        <taxon>Eurotiomycetidae</taxon>
        <taxon>Eurotiales</taxon>
        <taxon>Aspergillaceae</taxon>
        <taxon>Aspergillus</taxon>
        <taxon>Aspergillus subgen. Fumigati</taxon>
    </lineage>
</organism>
<sequence length="860" mass="96405">MKLAIDGAEQWELLQAAHDLFSRPSRNSGDGQQRDIAGNFHAERLRNYRDFFQIDVQMILFYVHPHWELSAAAFTQCCDALNSLLAAFENLLDDGILASDHSKSSTSLSANIVSVKGIKVRVWGIVKRLIHGGAGGHVHNLQDLDTMIRHQEEKDYVTILQEINSFSRAMRQLYRPVAEPHHAVTDTKSDNFESEIKRDDGPDTVIRELLHALHSSLLFSSMTQTGQRYPEVQNLCDTIHRSQSWKVLLRLLAADQRLWDCSNPRQRRSNPGWSPTISLQSLLDDGYLSFQSKRDLSKVSLKEKRILAVILAHKMLYLCDSPWIQGSWDATKIFFQYDPSMQRLPNIRQPYIAGSLTLDSQEVEPLADRIHKYPLILDFAQLLLELHHGETIQATEADYDAITQKETPDTPFFMVNRVLEEASEDMYADYLAAIEACLDCGKFLPLEAPSFNHVEFRSLFYKNVVAPLEEELFKGFKIKVHELYSTGIQEPKIATQQPATIHLLPPTTVHLKKLQFGQRSLSITKDSNTDCTVPSTAILHSSSTSHFSLTALSPSVSPQQTYNIAIICPMATEMAPILAILDERHTAVLSTRERNTYVLGQIEHHNVVVTVMPETGTNSAAAVATQLRNDFPYLRFGLLVGVGGGIPDPPKHDIRLGDVVVGKPTNTFGGVVQFDRGKVNTDRDFERTGSLNKPPPFVMATLETLIAQHKLDGNGLSNHLSEMLRRHPDMRDGQYIHQGEENDILFQSMYPHQAGSDCQSCGREMVVKRQPRGSTAPSIHYGTIGSSNIVVKDAVTRDKLQRELGIICLEMEAPGLIDELPCLVVRGICDYADSHKLKTWQPYAAATAAAFAKEFLSILQ</sequence>
<evidence type="ECO:0008006" key="5">
    <source>
        <dbReference type="Google" id="ProtNLM"/>
    </source>
</evidence>
<dbReference type="Pfam" id="PF01048">
    <property type="entry name" value="PNP_UDP_1"/>
    <property type="match status" value="1"/>
</dbReference>
<accession>A0A8E0R0K1</accession>
<feature type="domain" description="Nucleoside phosphorylase" evidence="1">
    <location>
        <begin position="564"/>
        <end position="856"/>
    </location>
</feature>
<dbReference type="AlphaFoldDB" id="A0A8E0R0K1"/>
<dbReference type="EMBL" id="BBXM02000010">
    <property type="protein sequence ID" value="GIC94593.1"/>
    <property type="molecule type" value="Genomic_DNA"/>
</dbReference>
<protein>
    <recommendedName>
        <fullName evidence="5">Nucleoside phosphorylase domain-containing protein</fullName>
    </recommendedName>
</protein>
<evidence type="ECO:0000313" key="4">
    <source>
        <dbReference type="Proteomes" id="UP000036893"/>
    </source>
</evidence>
<dbReference type="RefSeq" id="XP_043151859.1">
    <property type="nucleotide sequence ID" value="XM_043295924.1"/>
</dbReference>
<name>A0A8E0R0K1_9EURO</name>
<dbReference type="PANTHER" id="PTHR46082">
    <property type="entry name" value="ATP/GTP-BINDING PROTEIN-RELATED"/>
    <property type="match status" value="1"/>
</dbReference>
<evidence type="ECO:0000313" key="3">
    <source>
        <dbReference type="EMBL" id="GIC94593.1"/>
    </source>
</evidence>
<dbReference type="GO" id="GO:0009116">
    <property type="term" value="P:nucleoside metabolic process"/>
    <property type="evidence" value="ECO:0007669"/>
    <property type="project" value="InterPro"/>
</dbReference>
<dbReference type="InterPro" id="IPR035994">
    <property type="entry name" value="Nucleoside_phosphorylase_sf"/>
</dbReference>